<dbReference type="EMBL" id="JANX01000002">
    <property type="protein sequence ID" value="KGM36076.1"/>
    <property type="molecule type" value="Genomic_DNA"/>
</dbReference>
<feature type="signal peptide" evidence="1">
    <location>
        <begin position="1"/>
        <end position="25"/>
    </location>
</feature>
<organism evidence="2 3">
    <name type="scientific">Inquilinus limosus MP06</name>
    <dbReference type="NCBI Taxonomy" id="1398085"/>
    <lineage>
        <taxon>Bacteria</taxon>
        <taxon>Pseudomonadati</taxon>
        <taxon>Pseudomonadota</taxon>
        <taxon>Alphaproteobacteria</taxon>
        <taxon>Rhodospirillales</taxon>
        <taxon>Rhodospirillaceae</taxon>
        <taxon>Inquilinus</taxon>
    </lineage>
</organism>
<evidence type="ECO:0008006" key="4">
    <source>
        <dbReference type="Google" id="ProtNLM"/>
    </source>
</evidence>
<comment type="caution">
    <text evidence="2">The sequence shown here is derived from an EMBL/GenBank/DDBJ whole genome shotgun (WGS) entry which is preliminary data.</text>
</comment>
<proteinExistence type="predicted"/>
<gene>
    <name evidence="2" type="ORF">P409_00895</name>
</gene>
<accession>A0A0A0DBH9</accession>
<evidence type="ECO:0000256" key="1">
    <source>
        <dbReference type="SAM" id="SignalP"/>
    </source>
</evidence>
<keyword evidence="1" id="KW-0732">Signal</keyword>
<dbReference type="AlphaFoldDB" id="A0A0A0DBH9"/>
<name>A0A0A0DBH9_9PROT</name>
<reference evidence="2 3" key="1">
    <citation type="submission" date="2014-01" db="EMBL/GenBank/DDBJ databases">
        <title>Genome sequence determination for a cystic fibrosis isolate, Inquilinus limosus.</title>
        <authorList>
            <person name="Pino M."/>
            <person name="Di Conza J."/>
            <person name="Gutkind G."/>
        </authorList>
    </citation>
    <scope>NUCLEOTIDE SEQUENCE [LARGE SCALE GENOMIC DNA]</scope>
    <source>
        <strain evidence="2 3">MP06</strain>
    </source>
</reference>
<protein>
    <recommendedName>
        <fullName evidence="4">DUF3298 domain-containing protein</fullName>
    </recommendedName>
</protein>
<dbReference type="Proteomes" id="UP000029995">
    <property type="component" value="Unassembled WGS sequence"/>
</dbReference>
<evidence type="ECO:0000313" key="3">
    <source>
        <dbReference type="Proteomes" id="UP000029995"/>
    </source>
</evidence>
<sequence length="405" mass="43453">MRRRVRAAAVLGGALALLGASPAWTAERMVYSGTLGTAQVVMELSSSEDSQRVTGRYFYLRYGIDIPLSGTPGALAEAIPLADESEGGNAPVFEDAGTGKPAVVWDGRLHGARRDRYEGQWRDARSGRTLPFALRRVAAYDPDAAAPDSVEAATISMASAPYDFLRMQVPMTAGAEVRLGPVAYRMVVDPRTQFAYPRLTRHPDPAVMARANAILEQRHWHMSVEALACKGTLYTSTGPAAGTLGGFDNESISVEFLSPTLMSVAESGSTDCGGAYPNNHFDPFTLDLRHGGYLDFNRLLDAGVRDEYGKLDPSPALAAFIDRHPASRQGDLDDNCGGETLKDYLALYFQSSDKLALAVSDIPHVMGACLGPQIAVPVKDLGTLLKPEAARYFPDLALPAMKADG</sequence>
<feature type="chain" id="PRO_5001968436" description="DUF3298 domain-containing protein" evidence="1">
    <location>
        <begin position="26"/>
        <end position="405"/>
    </location>
</feature>
<evidence type="ECO:0000313" key="2">
    <source>
        <dbReference type="EMBL" id="KGM36076.1"/>
    </source>
</evidence>